<name>A0A8H9K7J1_VIBVL</name>
<evidence type="ECO:0000256" key="1">
    <source>
        <dbReference type="SAM" id="MobiDB-lite"/>
    </source>
</evidence>
<dbReference type="Proteomes" id="UP000863257">
    <property type="component" value="Unassembled WGS sequence"/>
</dbReference>
<protein>
    <submittedName>
        <fullName evidence="2">Uncharacterized protein</fullName>
    </submittedName>
</protein>
<accession>A0A8H9K7J1</accession>
<reference evidence="2" key="2">
    <citation type="submission" date="2019-01" db="EMBL/GenBank/DDBJ databases">
        <authorList>
            <consortium name="NCBI Pathogen Detection Project"/>
        </authorList>
    </citation>
    <scope>NUCLEOTIDE SEQUENCE</scope>
    <source>
        <strain evidence="2">BCW_3452</strain>
    </source>
</reference>
<feature type="region of interest" description="Disordered" evidence="1">
    <location>
        <begin position="1"/>
        <end position="20"/>
    </location>
</feature>
<gene>
    <name evidence="2" type="ORF">I7730_06535</name>
</gene>
<proteinExistence type="predicted"/>
<sequence length="157" mass="17098">MENQTTQAHETELTQDNGADFQTGFADLDALDATASGVPADDEKTEDAPAEAIDSAAVVGMVEFGLFMSEQYIGNVAQVDFQFDAKAKEKFLESCGPLIGKYGLTWLAWFDNYKEEILFGVASVGLAYSGINTVKRLQREQLKQEAVNDDKETQAAA</sequence>
<dbReference type="EMBL" id="DACRBY010000006">
    <property type="protein sequence ID" value="HAS8539440.1"/>
    <property type="molecule type" value="Genomic_DNA"/>
</dbReference>
<comment type="caution">
    <text evidence="2">The sequence shown here is derived from an EMBL/GenBank/DDBJ whole genome shotgun (WGS) entry which is preliminary data.</text>
</comment>
<reference evidence="2" key="1">
    <citation type="journal article" date="2018" name="Genome Biol.">
        <title>SKESA: strategic k-mer extension for scrupulous assemblies.</title>
        <authorList>
            <person name="Souvorov A."/>
            <person name="Agarwala R."/>
            <person name="Lipman D.J."/>
        </authorList>
    </citation>
    <scope>NUCLEOTIDE SEQUENCE</scope>
    <source>
        <strain evidence="2">BCW_3452</strain>
    </source>
</reference>
<evidence type="ECO:0000313" key="2">
    <source>
        <dbReference type="EMBL" id="HAS8539440.1"/>
    </source>
</evidence>
<dbReference type="AlphaFoldDB" id="A0A8H9K7J1"/>
<organism evidence="2">
    <name type="scientific">Vibrio vulnificus</name>
    <dbReference type="NCBI Taxonomy" id="672"/>
    <lineage>
        <taxon>Bacteria</taxon>
        <taxon>Pseudomonadati</taxon>
        <taxon>Pseudomonadota</taxon>
        <taxon>Gammaproteobacteria</taxon>
        <taxon>Vibrionales</taxon>
        <taxon>Vibrionaceae</taxon>
        <taxon>Vibrio</taxon>
    </lineage>
</organism>